<dbReference type="STRING" id="51511.ENSCSAVP00000004895"/>
<proteinExistence type="predicted"/>
<dbReference type="GeneTree" id="ENSGT00390000015293"/>
<sequence>ERKKLMHDVQLLKIELSQKSLLIDNLKAQNMRQVEELEERLEDAMHKKQMLKARLESALAIQEDDSKKRQFQTQKELKIILERQRELEQTNRHLESKAANIRDQLQRDYQISEDIYVEMKSRPVADLTIAEYFSLRTYEALQPLKIECSNLQMQRDKLSHDVAQLSHSLHMTNQELVQEKHQRSQFEVKVNELNLQLEQTKQTLSQNRSKSDNYDSVKQDRMRLESDLHNLMHKHSYLEAESKTVCHQLDEVKKELNVSAQTIQLLRQDKDYLTRNLSECSIKLEKSEDTLHRTQRELEQAKSSREELYERYAASRDDSRVVYERRLQTELDRIRLQTETELEKLRSDTKQSYERENQTLREARQIAEHDPEQRCSMLTEELRHLEASIDGRLSEFQNEARVKTFELDRLQLIHEETCKNLERSQLNLEKAMRKIEIFSLDYSDLQKRSSEREMELKSELQDVKTRLGAYQHMEQEMDDIVLQAAQVEDDNEAERVLFSYGFGANIPTSSKHRMKQSVQLARRVLNLEKINTSLQADIQRREEQTKQMATQLSNSNRLLEESKQPYSFLIESMRKRDYEIEERIATIAKLEAEVAKLDGINKQLRKKNHVMSSDLDRLLGHQQEMSIIKRVIANMGSPRQGNVP</sequence>
<evidence type="ECO:0000313" key="2">
    <source>
        <dbReference type="Ensembl" id="ENSCSAVP00000004895.1"/>
    </source>
</evidence>
<dbReference type="Ensembl" id="ENSCSAVT00000004963.1">
    <property type="protein sequence ID" value="ENSCSAVP00000004895.1"/>
    <property type="gene ID" value="ENSCSAVG00000002912.1"/>
</dbReference>
<dbReference type="Proteomes" id="UP000007875">
    <property type="component" value="Unassembled WGS sequence"/>
</dbReference>
<keyword evidence="1" id="KW-0175">Coiled coil</keyword>
<protein>
    <recommendedName>
        <fullName evidence="4">Progesterone immunomodulatory binding factor 1</fullName>
    </recommendedName>
</protein>
<evidence type="ECO:0000256" key="1">
    <source>
        <dbReference type="SAM" id="Coils"/>
    </source>
</evidence>
<dbReference type="InParanoid" id="H2YHU6"/>
<evidence type="ECO:0008006" key="4">
    <source>
        <dbReference type="Google" id="ProtNLM"/>
    </source>
</evidence>
<reference evidence="3" key="1">
    <citation type="submission" date="2003-08" db="EMBL/GenBank/DDBJ databases">
        <authorList>
            <person name="Birren B."/>
            <person name="Nusbaum C."/>
            <person name="Abebe A."/>
            <person name="Abouelleil A."/>
            <person name="Adekoya E."/>
            <person name="Ait-zahra M."/>
            <person name="Allen N."/>
            <person name="Allen T."/>
            <person name="An P."/>
            <person name="Anderson M."/>
            <person name="Anderson S."/>
            <person name="Arachchi H."/>
            <person name="Armbruster J."/>
            <person name="Bachantsang P."/>
            <person name="Baldwin J."/>
            <person name="Barry A."/>
            <person name="Bayul T."/>
            <person name="Blitshsteyn B."/>
            <person name="Bloom T."/>
            <person name="Blye J."/>
            <person name="Boguslavskiy L."/>
            <person name="Borowsky M."/>
            <person name="Boukhgalter B."/>
            <person name="Brunache A."/>
            <person name="Butler J."/>
            <person name="Calixte N."/>
            <person name="Calvo S."/>
            <person name="Camarata J."/>
            <person name="Campo K."/>
            <person name="Chang J."/>
            <person name="Cheshatsang Y."/>
            <person name="Citroen M."/>
            <person name="Collymore A."/>
            <person name="Considine T."/>
            <person name="Cook A."/>
            <person name="Cooke P."/>
            <person name="Corum B."/>
            <person name="Cuomo C."/>
            <person name="David R."/>
            <person name="Dawoe T."/>
            <person name="Degray S."/>
            <person name="Dodge S."/>
            <person name="Dooley K."/>
            <person name="Dorje P."/>
            <person name="Dorjee K."/>
            <person name="Dorris L."/>
            <person name="Duffey N."/>
            <person name="Dupes A."/>
            <person name="Elkins T."/>
            <person name="Engels R."/>
            <person name="Erickson J."/>
            <person name="Farina A."/>
            <person name="Faro S."/>
            <person name="Ferreira P."/>
            <person name="Fischer H."/>
            <person name="Fitzgerald M."/>
            <person name="Foley K."/>
            <person name="Gage D."/>
            <person name="Galagan J."/>
            <person name="Gearin G."/>
            <person name="Gnerre S."/>
            <person name="Gnirke A."/>
            <person name="Goyette A."/>
            <person name="Graham J."/>
            <person name="Grandbois E."/>
            <person name="Gyaltsen K."/>
            <person name="Hafez N."/>
            <person name="Hagopian D."/>
            <person name="Hagos B."/>
            <person name="Hall J."/>
            <person name="Hatcher B."/>
            <person name="Heller A."/>
            <person name="Higgins H."/>
            <person name="Honan T."/>
            <person name="Horn A."/>
            <person name="Houde N."/>
            <person name="Hughes L."/>
            <person name="Hulme W."/>
            <person name="Husby E."/>
            <person name="Iliev I."/>
            <person name="Jaffe D."/>
            <person name="Jones C."/>
            <person name="Kamal M."/>
            <person name="Kamat A."/>
            <person name="Kamvysselis M."/>
            <person name="Karlsson E."/>
            <person name="Kells C."/>
            <person name="Kieu A."/>
            <person name="Kisner P."/>
            <person name="Kodira C."/>
            <person name="Kulbokas E."/>
            <person name="Labutti K."/>
            <person name="Lama D."/>
            <person name="Landers T."/>
            <person name="Leger J."/>
            <person name="Levine S."/>
            <person name="Lewis D."/>
            <person name="Lewis T."/>
            <person name="Lindblad-toh K."/>
            <person name="Liu X."/>
            <person name="Lokyitsang T."/>
            <person name="Lokyitsang Y."/>
            <person name="Lucien O."/>
            <person name="Lui A."/>
            <person name="Ma L.J."/>
            <person name="Mabbitt R."/>
            <person name="Macdonald J."/>
            <person name="Maclean C."/>
            <person name="Major J."/>
            <person name="Manning J."/>
            <person name="Marabella R."/>
            <person name="Maru K."/>
            <person name="Matthews C."/>
            <person name="Mauceli E."/>
            <person name="Mccarthy M."/>
            <person name="Mcdonough S."/>
            <person name="Mcghee T."/>
            <person name="Meldrim J."/>
            <person name="Meneus L."/>
            <person name="Mesirov J."/>
            <person name="Mihalev A."/>
            <person name="Mihova T."/>
            <person name="Mikkelsen T."/>
            <person name="Mlenga V."/>
            <person name="Moru K."/>
            <person name="Mozes J."/>
            <person name="Mulrain L."/>
            <person name="Munson G."/>
            <person name="Naylor J."/>
            <person name="Newes C."/>
            <person name="Nguyen C."/>
            <person name="Nguyen N."/>
            <person name="Nguyen T."/>
            <person name="Nicol R."/>
            <person name="Nielsen C."/>
            <person name="Nizzari M."/>
            <person name="Norbu C."/>
            <person name="Norbu N."/>
            <person name="O'donnell P."/>
            <person name="Okoawo O."/>
            <person name="O'leary S."/>
            <person name="Omotosho B."/>
            <person name="O'neill K."/>
            <person name="Osman S."/>
            <person name="Parker S."/>
            <person name="Perrin D."/>
            <person name="Phunkhang P."/>
            <person name="Piqani B."/>
            <person name="Purcell S."/>
            <person name="Rachupka T."/>
            <person name="Ramasamy U."/>
            <person name="Rameau R."/>
            <person name="Ray V."/>
            <person name="Raymond C."/>
            <person name="Retta R."/>
            <person name="Richardson S."/>
            <person name="Rise C."/>
            <person name="Rodriguez J."/>
            <person name="Rogers J."/>
            <person name="Rogov P."/>
            <person name="Rutman M."/>
            <person name="Schupbach R."/>
            <person name="Seaman C."/>
            <person name="Settipalli S."/>
            <person name="Sharpe T."/>
            <person name="Sheridan J."/>
            <person name="Sherpa N."/>
            <person name="Shi J."/>
            <person name="Smirnov S."/>
            <person name="Smith C."/>
            <person name="Sougnez C."/>
            <person name="Spencer B."/>
            <person name="Stalker J."/>
            <person name="Stange-thomann N."/>
            <person name="Stavropoulos S."/>
            <person name="Stetson K."/>
            <person name="Stone C."/>
            <person name="Stone S."/>
            <person name="Stubbs M."/>
            <person name="Talamas J."/>
            <person name="Tchuinga P."/>
            <person name="Tenzing P."/>
            <person name="Tesfaye S."/>
            <person name="Theodore J."/>
            <person name="Thoulutsang Y."/>
            <person name="Topham K."/>
            <person name="Towey S."/>
            <person name="Tsamla T."/>
            <person name="Tsomo N."/>
            <person name="Vallee D."/>
            <person name="Vassiliev H."/>
            <person name="Venkataraman V."/>
            <person name="Vinson J."/>
            <person name="Vo A."/>
            <person name="Wade C."/>
            <person name="Wang S."/>
            <person name="Wangchuk T."/>
            <person name="Wangdi T."/>
            <person name="Whittaker C."/>
            <person name="Wilkinson J."/>
            <person name="Wu Y."/>
            <person name="Wyman D."/>
            <person name="Yadav S."/>
            <person name="Yang S."/>
            <person name="Yang X."/>
            <person name="Yeager S."/>
            <person name="Yee E."/>
            <person name="Young G."/>
            <person name="Zainoun J."/>
            <person name="Zembeck L."/>
            <person name="Zimmer A."/>
            <person name="Zody M."/>
            <person name="Lander E."/>
        </authorList>
    </citation>
    <scope>NUCLEOTIDE SEQUENCE [LARGE SCALE GENOMIC DNA]</scope>
</reference>
<name>H2YHU6_CIOSA</name>
<dbReference type="eggNOG" id="ENOG502QRKC">
    <property type="taxonomic scope" value="Eukaryota"/>
</dbReference>
<reference evidence="2" key="3">
    <citation type="submission" date="2025-09" db="UniProtKB">
        <authorList>
            <consortium name="Ensembl"/>
        </authorList>
    </citation>
    <scope>IDENTIFICATION</scope>
</reference>
<evidence type="ECO:0000313" key="3">
    <source>
        <dbReference type="Proteomes" id="UP000007875"/>
    </source>
</evidence>
<keyword evidence="3" id="KW-1185">Reference proteome</keyword>
<dbReference type="GO" id="GO:0005815">
    <property type="term" value="C:microtubule organizing center"/>
    <property type="evidence" value="ECO:0007669"/>
    <property type="project" value="TreeGrafter"/>
</dbReference>
<feature type="coiled-coil region" evidence="1">
    <location>
        <begin position="9"/>
        <end position="104"/>
    </location>
</feature>
<dbReference type="GO" id="GO:0060271">
    <property type="term" value="P:cilium assembly"/>
    <property type="evidence" value="ECO:0007669"/>
    <property type="project" value="TreeGrafter"/>
</dbReference>
<dbReference type="PANTHER" id="PTHR18950:SF0">
    <property type="entry name" value="PROGESTERONE IMMUNOMODULATORY BINDING FACTOR 1"/>
    <property type="match status" value="1"/>
</dbReference>
<reference evidence="2" key="2">
    <citation type="submission" date="2025-08" db="UniProtKB">
        <authorList>
            <consortium name="Ensembl"/>
        </authorList>
    </citation>
    <scope>IDENTIFICATION</scope>
</reference>
<dbReference type="FunCoup" id="H2YHU6">
    <property type="interactions" value="26"/>
</dbReference>
<organism evidence="2 3">
    <name type="scientific">Ciona savignyi</name>
    <name type="common">Pacific transparent sea squirt</name>
    <dbReference type="NCBI Taxonomy" id="51511"/>
    <lineage>
        <taxon>Eukaryota</taxon>
        <taxon>Metazoa</taxon>
        <taxon>Chordata</taxon>
        <taxon>Tunicata</taxon>
        <taxon>Ascidiacea</taxon>
        <taxon>Phlebobranchia</taxon>
        <taxon>Cionidae</taxon>
        <taxon>Ciona</taxon>
    </lineage>
</organism>
<accession>H2YHU6</accession>
<feature type="coiled-coil region" evidence="1">
    <location>
        <begin position="183"/>
        <end position="318"/>
    </location>
</feature>
<dbReference type="HOGENOM" id="CLU_014616_0_0_1"/>
<dbReference type="OMA" id="XVLTKEF"/>
<dbReference type="InterPro" id="IPR026205">
    <property type="entry name" value="PIBF1"/>
</dbReference>
<feature type="coiled-coil region" evidence="1">
    <location>
        <begin position="414"/>
        <end position="490"/>
    </location>
</feature>
<dbReference type="AlphaFoldDB" id="H2YHU6"/>
<dbReference type="PANTHER" id="PTHR18950">
    <property type="entry name" value="PROGESTERONE-INDUCED BLOCKING FACTOR 1"/>
    <property type="match status" value="1"/>
</dbReference>